<dbReference type="EC" id="3.2.1.-" evidence="4"/>
<dbReference type="PANTHER" id="PTHR30163:SF9">
    <property type="entry name" value="MEMBRANE-BOUND LYTIC MUREIN TRANSGLYCOSYLASE B"/>
    <property type="match status" value="1"/>
</dbReference>
<dbReference type="AlphaFoldDB" id="A9KCR3"/>
<feature type="signal peptide" evidence="2">
    <location>
        <begin position="1"/>
        <end position="22"/>
    </location>
</feature>
<evidence type="ECO:0000313" key="5">
    <source>
        <dbReference type="Proteomes" id="UP000008555"/>
    </source>
</evidence>
<dbReference type="InterPro" id="IPR031304">
    <property type="entry name" value="SLT_2"/>
</dbReference>
<dbReference type="CAZy" id="GH103">
    <property type="family name" value="Glycoside Hydrolase Family 103"/>
</dbReference>
<dbReference type="InterPro" id="IPR011757">
    <property type="entry name" value="Lytic_transglycosylase_MltB"/>
</dbReference>
<keyword evidence="4" id="KW-0378">Hydrolase</keyword>
<feature type="chain" id="PRO_5002736912" evidence="2">
    <location>
        <begin position="23"/>
        <end position="334"/>
    </location>
</feature>
<dbReference type="NCBIfam" id="TIGR02282">
    <property type="entry name" value="MltB"/>
    <property type="match status" value="1"/>
</dbReference>
<keyword evidence="2" id="KW-0732">Signal</keyword>
<feature type="domain" description="Transglycosylase SLT" evidence="3">
    <location>
        <begin position="35"/>
        <end position="323"/>
    </location>
</feature>
<organism evidence="4 5">
    <name type="scientific">Coxiella burnetii (strain Dugway 5J108-111)</name>
    <dbReference type="NCBI Taxonomy" id="434922"/>
    <lineage>
        <taxon>Bacteria</taxon>
        <taxon>Pseudomonadati</taxon>
        <taxon>Pseudomonadota</taxon>
        <taxon>Gammaproteobacteria</taxon>
        <taxon>Legionellales</taxon>
        <taxon>Coxiellaceae</taxon>
        <taxon>Coxiella</taxon>
    </lineage>
</organism>
<reference evidence="4 5" key="1">
    <citation type="journal article" date="2009" name="Infect. Immun.">
        <title>Comparative genomics reveal extensive transposon-mediated genomic plasticity and diversity among potential effector proteins within the genus Coxiella.</title>
        <authorList>
            <person name="Beare P.A."/>
            <person name="Unsworth N."/>
            <person name="Andoh M."/>
            <person name="Voth D.E."/>
            <person name="Omsland A."/>
            <person name="Gilk S.D."/>
            <person name="Williams K.P."/>
            <person name="Sobral B.W."/>
            <person name="Kupko J.J.III."/>
            <person name="Porcella S.F."/>
            <person name="Samuel J.E."/>
            <person name="Heinzen R.A."/>
        </authorList>
    </citation>
    <scope>NUCLEOTIDE SEQUENCE [LARGE SCALE GENOMIC DNA]</scope>
    <source>
        <strain evidence="4 5">Dugway 5J108-111</strain>
    </source>
</reference>
<sequence>MLNWLQRGFCALLLLFATPILGAEMKKQSTVAQKEKTFINYMAKHYHFKREKLVAALSQAKYDEEVIFHITHPYEEKPWDVYRHYFITEKRIQDGINYWKVHAKALEYAERRYGVPPAVIVAIIGIETNYGERIGKYSALNALTTLAFHYNHRTKFFTRELAQFFLLIEEQRLPLPLVRSSYAGAIGIPQFMPSTYRHYAVTYAKQGHIDLMNNDEDAIVSIANFLHAHGWHKNQSIACAFTSKKPLDPQLISKRAIPKISIKQLKNKGIIPSAPIPDTKKAAIVQLKMENGDEKWLVFANFDVIMRYNPRIIYAMTVYQLSQALQKRYDQQTP</sequence>
<dbReference type="CDD" id="cd13399">
    <property type="entry name" value="Slt35-like"/>
    <property type="match status" value="1"/>
</dbReference>
<dbReference type="Pfam" id="PF13406">
    <property type="entry name" value="SLT_2"/>
    <property type="match status" value="1"/>
</dbReference>
<name>A9KCR3_COXBN</name>
<accession>A9KCR3</accession>
<gene>
    <name evidence="4" type="primary">mltB</name>
    <name evidence="4" type="ordered locus">CBUD_1515</name>
</gene>
<dbReference type="KEGG" id="cbd:CBUD_1515"/>
<keyword evidence="4" id="KW-0326">Glycosidase</keyword>
<evidence type="ECO:0000313" key="4">
    <source>
        <dbReference type="EMBL" id="ABS78383.1"/>
    </source>
</evidence>
<dbReference type="PANTHER" id="PTHR30163">
    <property type="entry name" value="MEMBRANE-BOUND LYTIC MUREIN TRANSGLYCOSYLASE B"/>
    <property type="match status" value="1"/>
</dbReference>
<dbReference type="GO" id="GO:0009253">
    <property type="term" value="P:peptidoglycan catabolic process"/>
    <property type="evidence" value="ECO:0007669"/>
    <property type="project" value="TreeGrafter"/>
</dbReference>
<dbReference type="HOGENOM" id="CLU_035402_1_1_6"/>
<dbReference type="InterPro" id="IPR043426">
    <property type="entry name" value="MltB-like"/>
</dbReference>
<dbReference type="GO" id="GO:0016798">
    <property type="term" value="F:hydrolase activity, acting on glycosyl bonds"/>
    <property type="evidence" value="ECO:0007669"/>
    <property type="project" value="UniProtKB-KW"/>
</dbReference>
<evidence type="ECO:0000256" key="2">
    <source>
        <dbReference type="SAM" id="SignalP"/>
    </source>
</evidence>
<dbReference type="EMBL" id="CP000733">
    <property type="protein sequence ID" value="ABS78383.1"/>
    <property type="molecule type" value="Genomic_DNA"/>
</dbReference>
<proteinExistence type="predicted"/>
<evidence type="ECO:0000256" key="1">
    <source>
        <dbReference type="PIRSR" id="PIRSR611757-1"/>
    </source>
</evidence>
<feature type="active site" evidence="1">
    <location>
        <position position="127"/>
    </location>
</feature>
<dbReference type="RefSeq" id="WP_010957654.1">
    <property type="nucleotide sequence ID" value="NC_009727.1"/>
</dbReference>
<dbReference type="Proteomes" id="UP000008555">
    <property type="component" value="Chromosome"/>
</dbReference>
<dbReference type="SUPFAM" id="SSF53955">
    <property type="entry name" value="Lysozyme-like"/>
    <property type="match status" value="1"/>
</dbReference>
<dbReference type="InterPro" id="IPR023346">
    <property type="entry name" value="Lysozyme-like_dom_sf"/>
</dbReference>
<dbReference type="Gene3D" id="1.10.8.350">
    <property type="entry name" value="Bacterial muramidase"/>
    <property type="match status" value="1"/>
</dbReference>
<evidence type="ECO:0000259" key="3">
    <source>
        <dbReference type="Pfam" id="PF13406"/>
    </source>
</evidence>
<protein>
    <submittedName>
        <fullName evidence="4">Membrane-bound lytic murein transglycosylase B</fullName>
        <ecNumber evidence="4">3.2.1.-</ecNumber>
    </submittedName>
</protein>
<dbReference type="Gene3D" id="1.10.530.10">
    <property type="match status" value="1"/>
</dbReference>
<dbReference type="GO" id="GO:0008933">
    <property type="term" value="F:peptidoglycan lytic transglycosylase activity"/>
    <property type="evidence" value="ECO:0007669"/>
    <property type="project" value="TreeGrafter"/>
</dbReference>